<organism evidence="6">
    <name type="scientific">Zooxanthella nutricula</name>
    <dbReference type="NCBI Taxonomy" id="1333877"/>
    <lineage>
        <taxon>Eukaryota</taxon>
        <taxon>Sar</taxon>
        <taxon>Alveolata</taxon>
        <taxon>Dinophyceae</taxon>
        <taxon>Peridiniales</taxon>
        <taxon>Peridiniales incertae sedis</taxon>
        <taxon>Zooxanthella</taxon>
    </lineage>
</organism>
<dbReference type="GO" id="GO:0016020">
    <property type="term" value="C:membrane"/>
    <property type="evidence" value="ECO:0007669"/>
    <property type="project" value="TreeGrafter"/>
</dbReference>
<comment type="similarity">
    <text evidence="1">Belongs to the GDA1/CD39 NTPase family.</text>
</comment>
<feature type="chain" id="PRO_5030160661" evidence="5">
    <location>
        <begin position="21"/>
        <end position="459"/>
    </location>
</feature>
<dbReference type="EMBL" id="HBGW01088809">
    <property type="protein sequence ID" value="CAD9638457.1"/>
    <property type="molecule type" value="Transcribed_RNA"/>
</dbReference>
<evidence type="ECO:0000256" key="2">
    <source>
        <dbReference type="ARBA" id="ARBA00022801"/>
    </source>
</evidence>
<keyword evidence="2" id="KW-0378">Hydrolase</keyword>
<dbReference type="GO" id="GO:0009134">
    <property type="term" value="P:nucleoside diphosphate catabolic process"/>
    <property type="evidence" value="ECO:0007669"/>
    <property type="project" value="TreeGrafter"/>
</dbReference>
<dbReference type="CDD" id="cd24003">
    <property type="entry name" value="ASKHA_NBD_GDA1_CD39_NTPase"/>
    <property type="match status" value="1"/>
</dbReference>
<dbReference type="GO" id="GO:0045134">
    <property type="term" value="F:UDP phosphatase activity"/>
    <property type="evidence" value="ECO:0007669"/>
    <property type="project" value="TreeGrafter"/>
</dbReference>
<dbReference type="Gene3D" id="3.30.420.40">
    <property type="match status" value="1"/>
</dbReference>
<accession>A0A6V0HSC1</accession>
<sequence length="459" mass="50785">MWRSWFAAVLSSAFAACGGAEETLVAALRGSAQPSRGAWAPGLMGAGLGTDFVVMVDFGSSGSRLFVYLVERPTFNLQVVGKFDFEALATFANRAHEAKAVIQRSVVASYTAIADAQQRKQTPIYAFATAGMRLLPEDVSVPLWVSVREALRSTEYKFSDVSHARTMSGDLEGVYQWVTVNQLLGSEGRREHRGILELGGASLQAAFEPATNLQMIMQSEFRFRHVAPSGRWEDISLYADSWLGFGSNEALSRLLTFLFESGTTTNPCFNLGFERNATLYGHTSSNVTVLFTGSGEPSRCSELVRRSLIHSDWECIQKPCGIAGRYFPQPGDAKYIGVSGFFHTPVNLNLMQGHEAKAVPLNRIIAKTEELCALTPEQVADNPDFNHTSWERFQWQTCFTGHLHYWVLRSFGFTDEGETIEYRDKIHGEDVTWTQGGVLYEAAEDLNRGGALSGRILRV</sequence>
<dbReference type="PANTHER" id="PTHR11782">
    <property type="entry name" value="ADENOSINE/GUANOSINE DIPHOSPHATASE"/>
    <property type="match status" value="1"/>
</dbReference>
<dbReference type="PROSITE" id="PS51257">
    <property type="entry name" value="PROKAR_LIPOPROTEIN"/>
    <property type="match status" value="1"/>
</dbReference>
<gene>
    <name evidence="6" type="ORF">BRAN1462_LOCUS56279</name>
</gene>
<evidence type="ECO:0000313" key="6">
    <source>
        <dbReference type="EMBL" id="CAD9638457.1"/>
    </source>
</evidence>
<feature type="signal peptide" evidence="5">
    <location>
        <begin position="1"/>
        <end position="20"/>
    </location>
</feature>
<feature type="active site" description="Proton acceptor" evidence="3">
    <location>
        <position position="172"/>
    </location>
</feature>
<dbReference type="GO" id="GO:0004382">
    <property type="term" value="F:GDP phosphatase activity"/>
    <property type="evidence" value="ECO:0007669"/>
    <property type="project" value="TreeGrafter"/>
</dbReference>
<dbReference type="InterPro" id="IPR000407">
    <property type="entry name" value="GDA1_CD39_NTPase"/>
</dbReference>
<evidence type="ECO:0000256" key="1">
    <source>
        <dbReference type="ARBA" id="ARBA00009283"/>
    </source>
</evidence>
<keyword evidence="5" id="KW-0732">Signal</keyword>
<evidence type="ECO:0000256" key="4">
    <source>
        <dbReference type="PIRSR" id="PIRSR600407-2"/>
    </source>
</evidence>
<keyword evidence="4" id="KW-0547">Nucleotide-binding</keyword>
<evidence type="ECO:0000256" key="5">
    <source>
        <dbReference type="SAM" id="SignalP"/>
    </source>
</evidence>
<feature type="binding site" evidence="4">
    <location>
        <begin position="200"/>
        <end position="204"/>
    </location>
    <ligand>
        <name>ATP</name>
        <dbReference type="ChEBI" id="CHEBI:30616"/>
    </ligand>
</feature>
<protein>
    <submittedName>
        <fullName evidence="6">Uncharacterized protein</fullName>
    </submittedName>
</protein>
<keyword evidence="4" id="KW-0067">ATP-binding</keyword>
<name>A0A6V0HSC1_9DINO</name>
<dbReference type="PANTHER" id="PTHR11782:SF83">
    <property type="entry name" value="GUANOSINE-DIPHOSPHATASE"/>
    <property type="match status" value="1"/>
</dbReference>
<reference evidence="6" key="1">
    <citation type="submission" date="2021-01" db="EMBL/GenBank/DDBJ databases">
        <authorList>
            <person name="Corre E."/>
            <person name="Pelletier E."/>
            <person name="Niang G."/>
            <person name="Scheremetjew M."/>
            <person name="Finn R."/>
            <person name="Kale V."/>
            <person name="Holt S."/>
            <person name="Cochrane G."/>
            <person name="Meng A."/>
            <person name="Brown T."/>
            <person name="Cohen L."/>
        </authorList>
    </citation>
    <scope>NUCLEOTIDE SEQUENCE</scope>
    <source>
        <strain evidence="6">RCC3387</strain>
    </source>
</reference>
<dbReference type="GO" id="GO:0005524">
    <property type="term" value="F:ATP binding"/>
    <property type="evidence" value="ECO:0007669"/>
    <property type="project" value="UniProtKB-KW"/>
</dbReference>
<dbReference type="AlphaFoldDB" id="A0A6V0HSC1"/>
<dbReference type="GO" id="GO:0017111">
    <property type="term" value="F:ribonucleoside triphosphate phosphatase activity"/>
    <property type="evidence" value="ECO:0007669"/>
    <property type="project" value="TreeGrafter"/>
</dbReference>
<dbReference type="Pfam" id="PF01150">
    <property type="entry name" value="GDA1_CD39"/>
    <property type="match status" value="1"/>
</dbReference>
<evidence type="ECO:0000256" key="3">
    <source>
        <dbReference type="PIRSR" id="PIRSR600407-1"/>
    </source>
</evidence>
<proteinExistence type="inferred from homology"/>
<dbReference type="Gene3D" id="3.30.420.150">
    <property type="entry name" value="Exopolyphosphatase. Domain 2"/>
    <property type="match status" value="1"/>
</dbReference>